<dbReference type="SUPFAM" id="SSF55729">
    <property type="entry name" value="Acyl-CoA N-acyltransferases (Nat)"/>
    <property type="match status" value="1"/>
</dbReference>
<protein>
    <submittedName>
        <fullName evidence="4">N-acetyltransferase</fullName>
    </submittedName>
</protein>
<dbReference type="Proteomes" id="UP001500339">
    <property type="component" value="Unassembled WGS sequence"/>
</dbReference>
<reference evidence="4 5" key="1">
    <citation type="journal article" date="2019" name="Int. J. Syst. Evol. Microbiol.">
        <title>The Global Catalogue of Microorganisms (GCM) 10K type strain sequencing project: providing services to taxonomists for standard genome sequencing and annotation.</title>
        <authorList>
            <consortium name="The Broad Institute Genomics Platform"/>
            <consortium name="The Broad Institute Genome Sequencing Center for Infectious Disease"/>
            <person name="Wu L."/>
            <person name="Ma J."/>
        </authorList>
    </citation>
    <scope>NUCLEOTIDE SEQUENCE [LARGE SCALE GENOMIC DNA]</scope>
    <source>
        <strain evidence="4 5">JCM 1405</strain>
    </source>
</reference>
<sequence>MIKKMEISKIDDVMKIWLEVNIKAHDFISESYWIENYDFVKEVLPQSEILVYEDDDKIKGFIGIVDKSYIAGLFVSNKYQSSGIGSKLIEKCKEQYLLLKLDVYAKNLKAVEFYKKHGFKIEIEKENDDTKEIEYTMVWRL</sequence>
<keyword evidence="5" id="KW-1185">Reference proteome</keyword>
<dbReference type="Pfam" id="PF13673">
    <property type="entry name" value="Acetyltransf_10"/>
    <property type="match status" value="1"/>
</dbReference>
<keyword evidence="2" id="KW-0012">Acyltransferase</keyword>
<dbReference type="PANTHER" id="PTHR43800">
    <property type="entry name" value="PEPTIDYL-LYSINE N-ACETYLTRANSFERASE YJAB"/>
    <property type="match status" value="1"/>
</dbReference>
<evidence type="ECO:0000256" key="2">
    <source>
        <dbReference type="ARBA" id="ARBA00023315"/>
    </source>
</evidence>
<evidence type="ECO:0000313" key="4">
    <source>
        <dbReference type="EMBL" id="GAA0725060.1"/>
    </source>
</evidence>
<dbReference type="CDD" id="cd04301">
    <property type="entry name" value="NAT_SF"/>
    <property type="match status" value="1"/>
</dbReference>
<dbReference type="RefSeq" id="WP_343769248.1">
    <property type="nucleotide sequence ID" value="NZ_BAAACF010000001.1"/>
</dbReference>
<accession>A0ABN1J0B1</accession>
<evidence type="ECO:0000256" key="1">
    <source>
        <dbReference type="ARBA" id="ARBA00022679"/>
    </source>
</evidence>
<dbReference type="InterPro" id="IPR000182">
    <property type="entry name" value="GNAT_dom"/>
</dbReference>
<evidence type="ECO:0000313" key="5">
    <source>
        <dbReference type="Proteomes" id="UP001500339"/>
    </source>
</evidence>
<gene>
    <name evidence="4" type="ORF">GCM10008905_19790</name>
</gene>
<dbReference type="InterPro" id="IPR016181">
    <property type="entry name" value="Acyl_CoA_acyltransferase"/>
</dbReference>
<organism evidence="4 5">
    <name type="scientific">Clostridium malenominatum</name>
    <dbReference type="NCBI Taxonomy" id="1539"/>
    <lineage>
        <taxon>Bacteria</taxon>
        <taxon>Bacillati</taxon>
        <taxon>Bacillota</taxon>
        <taxon>Clostridia</taxon>
        <taxon>Eubacteriales</taxon>
        <taxon>Clostridiaceae</taxon>
        <taxon>Clostridium</taxon>
    </lineage>
</organism>
<keyword evidence="1" id="KW-0808">Transferase</keyword>
<dbReference type="PROSITE" id="PS51186">
    <property type="entry name" value="GNAT"/>
    <property type="match status" value="1"/>
</dbReference>
<evidence type="ECO:0000259" key="3">
    <source>
        <dbReference type="PROSITE" id="PS51186"/>
    </source>
</evidence>
<dbReference type="NCBIfam" id="NF007853">
    <property type="entry name" value="PRK10562.1"/>
    <property type="match status" value="1"/>
</dbReference>
<dbReference type="EMBL" id="BAAACF010000001">
    <property type="protein sequence ID" value="GAA0725060.1"/>
    <property type="molecule type" value="Genomic_DNA"/>
</dbReference>
<dbReference type="Gene3D" id="3.40.630.30">
    <property type="match status" value="1"/>
</dbReference>
<name>A0ABN1J0B1_9CLOT</name>
<proteinExistence type="predicted"/>
<feature type="domain" description="N-acetyltransferase" evidence="3">
    <location>
        <begin position="1"/>
        <end position="141"/>
    </location>
</feature>
<dbReference type="PANTHER" id="PTHR43800:SF1">
    <property type="entry name" value="PEPTIDYL-LYSINE N-ACETYLTRANSFERASE YJAB"/>
    <property type="match status" value="1"/>
</dbReference>
<comment type="caution">
    <text evidence="4">The sequence shown here is derived from an EMBL/GenBank/DDBJ whole genome shotgun (WGS) entry which is preliminary data.</text>
</comment>